<evidence type="ECO:0000313" key="1">
    <source>
        <dbReference type="EMBL" id="MFC4989546.1"/>
    </source>
</evidence>
<dbReference type="EMBL" id="JBHSJG010000049">
    <property type="protein sequence ID" value="MFC4989546.1"/>
    <property type="molecule type" value="Genomic_DNA"/>
</dbReference>
<dbReference type="RefSeq" id="WP_198667868.1">
    <property type="nucleotide sequence ID" value="NZ_JAIVEF010000002.1"/>
</dbReference>
<organism evidence="1 2">
    <name type="scientific">Saliphagus infecundisoli</name>
    <dbReference type="NCBI Taxonomy" id="1849069"/>
    <lineage>
        <taxon>Archaea</taxon>
        <taxon>Methanobacteriati</taxon>
        <taxon>Methanobacteriota</taxon>
        <taxon>Stenosarchaea group</taxon>
        <taxon>Halobacteria</taxon>
        <taxon>Halobacteriales</taxon>
        <taxon>Natrialbaceae</taxon>
        <taxon>Saliphagus</taxon>
    </lineage>
</organism>
<reference evidence="1 2" key="1">
    <citation type="journal article" date="2019" name="Int. J. Syst. Evol. Microbiol.">
        <title>The Global Catalogue of Microorganisms (GCM) 10K type strain sequencing project: providing services to taxonomists for standard genome sequencing and annotation.</title>
        <authorList>
            <consortium name="The Broad Institute Genomics Platform"/>
            <consortium name="The Broad Institute Genome Sequencing Center for Infectious Disease"/>
            <person name="Wu L."/>
            <person name="Ma J."/>
        </authorList>
    </citation>
    <scope>NUCLEOTIDE SEQUENCE [LARGE SCALE GENOMIC DNA]</scope>
    <source>
        <strain evidence="1 2">CGMCC 1.15824</strain>
    </source>
</reference>
<evidence type="ECO:0000313" key="2">
    <source>
        <dbReference type="Proteomes" id="UP001595925"/>
    </source>
</evidence>
<keyword evidence="2" id="KW-1185">Reference proteome</keyword>
<protein>
    <submittedName>
        <fullName evidence="1">Uncharacterized protein</fullName>
    </submittedName>
</protein>
<sequence>MSRTSYRCSCGAEIRYKQDVETRSTTTGRRFICRDCGTPVPGTVGEKISHQNPS</sequence>
<name>A0ABD5QIV6_9EURY</name>
<dbReference type="AlphaFoldDB" id="A0ABD5QIV6"/>
<proteinExistence type="predicted"/>
<gene>
    <name evidence="1" type="ORF">ACFPFO_17635</name>
</gene>
<dbReference type="Proteomes" id="UP001595925">
    <property type="component" value="Unassembled WGS sequence"/>
</dbReference>
<accession>A0ABD5QIV6</accession>
<comment type="caution">
    <text evidence="1">The sequence shown here is derived from an EMBL/GenBank/DDBJ whole genome shotgun (WGS) entry which is preliminary data.</text>
</comment>